<keyword evidence="3" id="KW-1185">Reference proteome</keyword>
<dbReference type="InParanoid" id="A0A7J7CAR4"/>
<dbReference type="PANTHER" id="PTHR31871:SF9">
    <property type="entry name" value="HELICASE WITH ZINC FINGER PROTEIN"/>
    <property type="match status" value="1"/>
</dbReference>
<protein>
    <submittedName>
        <fullName evidence="2">Uncharacterized protein</fullName>
    </submittedName>
</protein>
<accession>A0A7J7CAR4</accession>
<sequence length="357" mass="39422">MKVSQDSRAAKDIHFSTQSSLGPSGDQQNNTPDIPPVNAAPASTSNNKPRRVPLAEIELVKNLIERCLQLYMNRDEIINTLQCRAKIEPGVTSGVLAYLEEKNPNFFEAYHVRLKLKRQIIVFNQLLEHQYQLMECASPMVPLASMQNRIYDLPVNRLHMRYPTLQQPLIQPPVHPQIDSLGSGSGCHMINGVSDWTNFCPIQIKSVNRMMMDRIAADTLPPLPTGGVNSDIAMNPVSVASGGHFQFSSDLSSDASAMESQYLFQGLGSQWSLPDDQTGNQLEFHNPASQVPWTSSFSDLTAVVSNVGDKAELGNYTQSPFLQAGPDVLLNSGVHTDVDTFIVNSSTRPATYPQEKR</sequence>
<evidence type="ECO:0000256" key="1">
    <source>
        <dbReference type="SAM" id="MobiDB-lite"/>
    </source>
</evidence>
<evidence type="ECO:0000313" key="3">
    <source>
        <dbReference type="Proteomes" id="UP000593562"/>
    </source>
</evidence>
<name>A0A7J7CAR4_TRIWF</name>
<dbReference type="NCBIfam" id="TIGR01589">
    <property type="entry name" value="A_thal_3526"/>
    <property type="match status" value="1"/>
</dbReference>
<feature type="region of interest" description="Disordered" evidence="1">
    <location>
        <begin position="1"/>
        <end position="49"/>
    </location>
</feature>
<dbReference type="EMBL" id="JAAARO010000019">
    <property type="protein sequence ID" value="KAF5731238.1"/>
    <property type="molecule type" value="Genomic_DNA"/>
</dbReference>
<dbReference type="Pfam" id="PF09713">
    <property type="entry name" value="A_thal_3526"/>
    <property type="match status" value="1"/>
</dbReference>
<feature type="compositionally biased region" description="Polar residues" evidence="1">
    <location>
        <begin position="15"/>
        <end position="32"/>
    </location>
</feature>
<dbReference type="PANTHER" id="PTHR31871">
    <property type="entry name" value="OS02G0137100 PROTEIN"/>
    <property type="match status" value="1"/>
</dbReference>
<comment type="caution">
    <text evidence="2">The sequence shown here is derived from an EMBL/GenBank/DDBJ whole genome shotgun (WGS) entry which is preliminary data.</text>
</comment>
<dbReference type="InterPro" id="IPR006476">
    <property type="entry name" value="CHP01589_pln"/>
</dbReference>
<dbReference type="Proteomes" id="UP000593562">
    <property type="component" value="Unassembled WGS sequence"/>
</dbReference>
<evidence type="ECO:0000313" key="2">
    <source>
        <dbReference type="EMBL" id="KAF5731238.1"/>
    </source>
</evidence>
<proteinExistence type="predicted"/>
<dbReference type="AlphaFoldDB" id="A0A7J7CAR4"/>
<organism evidence="2 3">
    <name type="scientific">Tripterygium wilfordii</name>
    <name type="common">Thunder God vine</name>
    <dbReference type="NCBI Taxonomy" id="458696"/>
    <lineage>
        <taxon>Eukaryota</taxon>
        <taxon>Viridiplantae</taxon>
        <taxon>Streptophyta</taxon>
        <taxon>Embryophyta</taxon>
        <taxon>Tracheophyta</taxon>
        <taxon>Spermatophyta</taxon>
        <taxon>Magnoliopsida</taxon>
        <taxon>eudicotyledons</taxon>
        <taxon>Gunneridae</taxon>
        <taxon>Pentapetalae</taxon>
        <taxon>rosids</taxon>
        <taxon>fabids</taxon>
        <taxon>Celastrales</taxon>
        <taxon>Celastraceae</taxon>
        <taxon>Tripterygium</taxon>
    </lineage>
</organism>
<gene>
    <name evidence="2" type="ORF">HS088_TW19G00844</name>
</gene>
<reference evidence="2 3" key="1">
    <citation type="journal article" date="2020" name="Nat. Commun.">
        <title>Genome of Tripterygium wilfordii and identification of cytochrome P450 involved in triptolide biosynthesis.</title>
        <authorList>
            <person name="Tu L."/>
            <person name="Su P."/>
            <person name="Zhang Z."/>
            <person name="Gao L."/>
            <person name="Wang J."/>
            <person name="Hu T."/>
            <person name="Zhou J."/>
            <person name="Zhang Y."/>
            <person name="Zhao Y."/>
            <person name="Liu Y."/>
            <person name="Song Y."/>
            <person name="Tong Y."/>
            <person name="Lu Y."/>
            <person name="Yang J."/>
            <person name="Xu C."/>
            <person name="Jia M."/>
            <person name="Peters R.J."/>
            <person name="Huang L."/>
            <person name="Gao W."/>
        </authorList>
    </citation>
    <scope>NUCLEOTIDE SEQUENCE [LARGE SCALE GENOMIC DNA]</scope>
    <source>
        <strain evidence="3">cv. XIE 37</strain>
        <tissue evidence="2">Leaf</tissue>
    </source>
</reference>